<dbReference type="PANTHER" id="PTHR30255">
    <property type="entry name" value="SINGLE-STRANDED-DNA-SPECIFIC EXONUCLEASE RECJ"/>
    <property type="match status" value="1"/>
</dbReference>
<dbReference type="InterPro" id="IPR051673">
    <property type="entry name" value="SSDNA_exonuclease_RecJ"/>
</dbReference>
<evidence type="ECO:0000313" key="3">
    <source>
        <dbReference type="Proteomes" id="UP000824267"/>
    </source>
</evidence>
<dbReference type="SUPFAM" id="SSF64182">
    <property type="entry name" value="DHH phosphoesterases"/>
    <property type="match status" value="1"/>
</dbReference>
<name>A0A9D1RGY7_9BACT</name>
<organism evidence="2 3">
    <name type="scientific">Candidatus Onthomorpha intestinigallinarum</name>
    <dbReference type="NCBI Taxonomy" id="2840880"/>
    <lineage>
        <taxon>Bacteria</taxon>
        <taxon>Pseudomonadati</taxon>
        <taxon>Bacteroidota</taxon>
        <taxon>Bacteroidia</taxon>
        <taxon>Bacteroidales</taxon>
        <taxon>Candidatus Onthomorpha</taxon>
    </lineage>
</organism>
<reference evidence="2" key="1">
    <citation type="journal article" date="2021" name="PeerJ">
        <title>Extensive microbial diversity within the chicken gut microbiome revealed by metagenomics and culture.</title>
        <authorList>
            <person name="Gilroy R."/>
            <person name="Ravi A."/>
            <person name="Getino M."/>
            <person name="Pursley I."/>
            <person name="Horton D.L."/>
            <person name="Alikhan N.F."/>
            <person name="Baker D."/>
            <person name="Gharbi K."/>
            <person name="Hall N."/>
            <person name="Watson M."/>
            <person name="Adriaenssens E.M."/>
            <person name="Foster-Nyarko E."/>
            <person name="Jarju S."/>
            <person name="Secka A."/>
            <person name="Antonio M."/>
            <person name="Oren A."/>
            <person name="Chaudhuri R.R."/>
            <person name="La Ragione R."/>
            <person name="Hildebrand F."/>
            <person name="Pallen M.J."/>
        </authorList>
    </citation>
    <scope>NUCLEOTIDE SEQUENCE</scope>
    <source>
        <strain evidence="2">Gambia16-930</strain>
    </source>
</reference>
<dbReference type="PANTHER" id="PTHR30255:SF2">
    <property type="entry name" value="SINGLE-STRANDED-DNA-SPECIFIC EXONUCLEASE RECJ"/>
    <property type="match status" value="1"/>
</dbReference>
<dbReference type="Pfam" id="PF01368">
    <property type="entry name" value="DHH"/>
    <property type="match status" value="1"/>
</dbReference>
<proteinExistence type="predicted"/>
<comment type="caution">
    <text evidence="2">The sequence shown here is derived from an EMBL/GenBank/DDBJ whole genome shotgun (WGS) entry which is preliminary data.</text>
</comment>
<gene>
    <name evidence="2" type="ORF">IAC47_06565</name>
</gene>
<dbReference type="Proteomes" id="UP000824267">
    <property type="component" value="Unassembled WGS sequence"/>
</dbReference>
<dbReference type="InterPro" id="IPR001667">
    <property type="entry name" value="DDH_dom"/>
</dbReference>
<dbReference type="Gene3D" id="3.90.1640.30">
    <property type="match status" value="1"/>
</dbReference>
<dbReference type="GO" id="GO:0004527">
    <property type="term" value="F:exonuclease activity"/>
    <property type="evidence" value="ECO:0007669"/>
    <property type="project" value="UniProtKB-KW"/>
</dbReference>
<sequence>MEKRWSYKQRGEREVVGKLAALLCVNKDGAKADDLRTYEIIADLLIQRGITTYEEAEMFFRPKYEHLHDPFLLNDMDKAVERILLAIKAEEKILVYGDYDVDGTSAVALVYSYLEKFYTEVDYYIPDRYSEGYGVSEKGVDYAVDNDFKLVICLDCGIKAHKEISYAKARGVDFIVCDHHLPSDTLPDAWAVLDPKRLDSVYPYKELSGCGIGFKLIQALQIERNLEFDELLPYLDLVAISIAADVVPLTGENRVLAYYGLKLINRQPRAGLEAILSYSKIKHESDNSSKMYFNRKLTVSDLVFLIGPRINAAGRMESGRASVDLLKAKTVEEVTDVAKGIDQN</sequence>
<dbReference type="InterPro" id="IPR038763">
    <property type="entry name" value="DHH_sf"/>
</dbReference>
<dbReference type="AlphaFoldDB" id="A0A9D1RGY7"/>
<accession>A0A9D1RGY7</accession>
<reference evidence="2" key="2">
    <citation type="submission" date="2021-04" db="EMBL/GenBank/DDBJ databases">
        <authorList>
            <person name="Gilroy R."/>
        </authorList>
    </citation>
    <scope>NUCLEOTIDE SEQUENCE</scope>
    <source>
        <strain evidence="2">Gambia16-930</strain>
    </source>
</reference>
<feature type="domain" description="DDH" evidence="1">
    <location>
        <begin position="92"/>
        <end position="242"/>
    </location>
</feature>
<dbReference type="EMBL" id="DXGG01000206">
    <property type="protein sequence ID" value="HIW87918.1"/>
    <property type="molecule type" value="Genomic_DNA"/>
</dbReference>
<evidence type="ECO:0000259" key="1">
    <source>
        <dbReference type="Pfam" id="PF01368"/>
    </source>
</evidence>
<evidence type="ECO:0000313" key="2">
    <source>
        <dbReference type="EMBL" id="HIW87918.1"/>
    </source>
</evidence>
<protein>
    <submittedName>
        <fullName evidence="2">DHH family phosphoesterase</fullName>
    </submittedName>
</protein>
<feature type="non-terminal residue" evidence="2">
    <location>
        <position position="344"/>
    </location>
</feature>